<reference evidence="2 3" key="1">
    <citation type="submission" date="2019-04" db="EMBL/GenBank/DDBJ databases">
        <title>Bacillus sediminilitoris sp. nov., isolated from a tidal flat sediment on the East China Sea.</title>
        <authorList>
            <person name="Wei Y."/>
            <person name="Mao H."/>
            <person name="Fang J."/>
        </authorList>
    </citation>
    <scope>NUCLEOTIDE SEQUENCE [LARGE SCALE GENOMIC DNA]</scope>
    <source>
        <strain evidence="2 3">DSL-17</strain>
    </source>
</reference>
<dbReference type="Proteomes" id="UP000310334">
    <property type="component" value="Unassembled WGS sequence"/>
</dbReference>
<dbReference type="InterPro" id="IPR025711">
    <property type="entry name" value="PepSY"/>
</dbReference>
<comment type="caution">
    <text evidence="2">The sequence shown here is derived from an EMBL/GenBank/DDBJ whole genome shotgun (WGS) entry which is preliminary data.</text>
</comment>
<sequence>MKKRTWLWTAAVVVIFTLLVFVGFQWLAPSFSAENLTEKEAKQVALAKYPGEIMKTTKTDHEYKIDMQLETGTYLIRIDAKSGDVISIKRQKGLEKQEGPQETPEKKLTEKEIENRISSQGRLESIDYVQEKDRSYYKAVVHNKNEVITLKLDPYSGAILDSTKETATIISEKEAIVIAEEHLNGTGDDEAEYHQLPNQTPYYLVEVELEDDREAVVQVDAYTRQVKSVTWEDQDDGDDDAE</sequence>
<dbReference type="OrthoDB" id="2476750at2"/>
<proteinExistence type="predicted"/>
<dbReference type="Gene3D" id="3.10.450.40">
    <property type="match status" value="2"/>
</dbReference>
<dbReference type="AlphaFoldDB" id="A0A4S4C1D9"/>
<name>A0A4S4C1D9_9BACI</name>
<evidence type="ECO:0000259" key="1">
    <source>
        <dbReference type="Pfam" id="PF03413"/>
    </source>
</evidence>
<dbReference type="RefSeq" id="WP_136352286.1">
    <property type="nucleotide sequence ID" value="NZ_CP046266.1"/>
</dbReference>
<keyword evidence="3" id="KW-1185">Reference proteome</keyword>
<gene>
    <name evidence="2" type="ORF">E6W99_05950</name>
</gene>
<evidence type="ECO:0000313" key="3">
    <source>
        <dbReference type="Proteomes" id="UP000310334"/>
    </source>
</evidence>
<evidence type="ECO:0000313" key="2">
    <source>
        <dbReference type="EMBL" id="THF81450.1"/>
    </source>
</evidence>
<feature type="domain" description="PepSY" evidence="1">
    <location>
        <begin position="170"/>
        <end position="223"/>
    </location>
</feature>
<accession>A0A4S4C1D9</accession>
<protein>
    <recommendedName>
        <fullName evidence="1">PepSY domain-containing protein</fullName>
    </recommendedName>
</protein>
<dbReference type="EMBL" id="SSNT01000004">
    <property type="protein sequence ID" value="THF81450.1"/>
    <property type="molecule type" value="Genomic_DNA"/>
</dbReference>
<organism evidence="2 3">
    <name type="scientific">Metabacillus sediminilitoris</name>
    <dbReference type="NCBI Taxonomy" id="2567941"/>
    <lineage>
        <taxon>Bacteria</taxon>
        <taxon>Bacillati</taxon>
        <taxon>Bacillota</taxon>
        <taxon>Bacilli</taxon>
        <taxon>Bacillales</taxon>
        <taxon>Bacillaceae</taxon>
        <taxon>Metabacillus</taxon>
    </lineage>
</organism>
<dbReference type="Pfam" id="PF03413">
    <property type="entry name" value="PepSY"/>
    <property type="match status" value="2"/>
</dbReference>
<feature type="domain" description="PepSY" evidence="1">
    <location>
        <begin position="36"/>
        <end position="88"/>
    </location>
</feature>